<dbReference type="PANTHER" id="PTHR11260:SF767">
    <property type="entry name" value="GLUTATHIONE S-TRANSFERASE"/>
    <property type="match status" value="1"/>
</dbReference>
<comment type="similarity">
    <text evidence="3">Belongs to the GST superfamily.</text>
</comment>
<dbReference type="Pfam" id="PF13410">
    <property type="entry name" value="GST_C_2"/>
    <property type="match status" value="1"/>
</dbReference>
<name>A0A4U6SS48_SETVI</name>
<dbReference type="EC" id="2.5.1.18" evidence="3"/>
<dbReference type="SFLD" id="SFLDG00358">
    <property type="entry name" value="Main_(cytGST)"/>
    <property type="match status" value="1"/>
</dbReference>
<dbReference type="Proteomes" id="UP000298652">
    <property type="component" value="Chromosome 9"/>
</dbReference>
<comment type="function">
    <text evidence="3">Is involved in the conjugation of reduced glutathione to a wide number of exogenous and endogenous hydrophobic electrophiles.</text>
</comment>
<evidence type="ECO:0000313" key="7">
    <source>
        <dbReference type="Proteomes" id="UP000298652"/>
    </source>
</evidence>
<dbReference type="InterPro" id="IPR036282">
    <property type="entry name" value="Glutathione-S-Trfase_C_sf"/>
</dbReference>
<dbReference type="Gene3D" id="3.40.30.10">
    <property type="entry name" value="Glutaredoxin"/>
    <property type="match status" value="1"/>
</dbReference>
<evidence type="ECO:0000259" key="4">
    <source>
        <dbReference type="PROSITE" id="PS50404"/>
    </source>
</evidence>
<dbReference type="GO" id="GO:0005829">
    <property type="term" value="C:cytosol"/>
    <property type="evidence" value="ECO:0007669"/>
    <property type="project" value="UniProtKB-SubCell"/>
</dbReference>
<evidence type="ECO:0000256" key="1">
    <source>
        <dbReference type="ARBA" id="ARBA00022679"/>
    </source>
</evidence>
<dbReference type="InterPro" id="IPR036249">
    <property type="entry name" value="Thioredoxin-like_sf"/>
</dbReference>
<feature type="domain" description="GST C-terminal" evidence="5">
    <location>
        <begin position="98"/>
        <end position="226"/>
    </location>
</feature>
<reference evidence="6" key="1">
    <citation type="submission" date="2019-03" db="EMBL/GenBank/DDBJ databases">
        <title>WGS assembly of Setaria viridis.</title>
        <authorList>
            <person name="Huang P."/>
            <person name="Jenkins J."/>
            <person name="Grimwood J."/>
            <person name="Barry K."/>
            <person name="Healey A."/>
            <person name="Mamidi S."/>
            <person name="Sreedasyam A."/>
            <person name="Shu S."/>
            <person name="Feldman M."/>
            <person name="Wu J."/>
            <person name="Yu Y."/>
            <person name="Chen C."/>
            <person name="Johnson J."/>
            <person name="Rokhsar D."/>
            <person name="Baxter I."/>
            <person name="Schmutz J."/>
            <person name="Brutnell T."/>
            <person name="Kellogg E."/>
        </authorList>
    </citation>
    <scope>NUCLEOTIDE SEQUENCE [LARGE SCALE GENOMIC DNA]</scope>
</reference>
<dbReference type="CDD" id="cd03058">
    <property type="entry name" value="GST_N_Tau"/>
    <property type="match status" value="1"/>
</dbReference>
<dbReference type="PANTHER" id="PTHR11260">
    <property type="entry name" value="GLUTATHIONE S-TRANSFERASE, GST, SUPERFAMILY, GST DOMAIN CONTAINING"/>
    <property type="match status" value="1"/>
</dbReference>
<dbReference type="PROSITE" id="PS50405">
    <property type="entry name" value="GST_CTER"/>
    <property type="match status" value="1"/>
</dbReference>
<dbReference type="Gene3D" id="1.20.1050.10">
    <property type="match status" value="1"/>
</dbReference>
<dbReference type="GO" id="GO:0006749">
    <property type="term" value="P:glutathione metabolic process"/>
    <property type="evidence" value="ECO:0007669"/>
    <property type="project" value="InterPro"/>
</dbReference>
<evidence type="ECO:0000313" key="6">
    <source>
        <dbReference type="EMBL" id="TKV90974.1"/>
    </source>
</evidence>
<dbReference type="CDD" id="cd03185">
    <property type="entry name" value="GST_C_Tau"/>
    <property type="match status" value="1"/>
</dbReference>
<dbReference type="SUPFAM" id="SSF52833">
    <property type="entry name" value="Thioredoxin-like"/>
    <property type="match status" value="1"/>
</dbReference>
<protein>
    <recommendedName>
        <fullName evidence="3">Glutathione S-transferase</fullName>
        <ecNumber evidence="3">2.5.1.18</ecNumber>
    </recommendedName>
</protein>
<organism evidence="6 7">
    <name type="scientific">Setaria viridis</name>
    <name type="common">Green bristlegrass</name>
    <name type="synonym">Setaria italica subsp. viridis</name>
    <dbReference type="NCBI Taxonomy" id="4556"/>
    <lineage>
        <taxon>Eukaryota</taxon>
        <taxon>Viridiplantae</taxon>
        <taxon>Streptophyta</taxon>
        <taxon>Embryophyta</taxon>
        <taxon>Tracheophyta</taxon>
        <taxon>Spermatophyta</taxon>
        <taxon>Magnoliopsida</taxon>
        <taxon>Liliopsida</taxon>
        <taxon>Poales</taxon>
        <taxon>Poaceae</taxon>
        <taxon>PACMAD clade</taxon>
        <taxon>Panicoideae</taxon>
        <taxon>Panicodae</taxon>
        <taxon>Paniceae</taxon>
        <taxon>Cenchrinae</taxon>
        <taxon>Setaria</taxon>
    </lineage>
</organism>
<dbReference type="InterPro" id="IPR045074">
    <property type="entry name" value="GST_C_Tau"/>
</dbReference>
<dbReference type="Gramene" id="TKV90974">
    <property type="protein sequence ID" value="TKV90974"/>
    <property type="gene ID" value="SEVIR_9G064000v2"/>
</dbReference>
<dbReference type="InterPro" id="IPR004045">
    <property type="entry name" value="Glutathione_S-Trfase_N"/>
</dbReference>
<sequence length="234" mass="25386">MAGVKSDGSDSGLVLLDVFGSPFAQRVSIALAEKGLAYERAEQDLTAKSDLLRRSNPVHGKVPVLLHDGRPVCESLAILQYLDEAFPGTPPLLPPVSDPYARARARFWGEYADRLHFCGKRLWLSAPGGDGGEAEPGARAEMATVLRALEAELGEGDFFGGAAFGYVDVAAAPFAAWFLTYERHGGPSVAEECPALAAWAARCSRRESVAANVYPPEKVHELVQEYRRWMLGRK</sequence>
<keyword evidence="1 3" id="KW-0808">Transferase</keyword>
<evidence type="ECO:0000259" key="5">
    <source>
        <dbReference type="PROSITE" id="PS50405"/>
    </source>
</evidence>
<dbReference type="EMBL" id="CM016560">
    <property type="protein sequence ID" value="TKV90974.1"/>
    <property type="molecule type" value="Genomic_DNA"/>
</dbReference>
<evidence type="ECO:0000256" key="2">
    <source>
        <dbReference type="ARBA" id="ARBA00047960"/>
    </source>
</evidence>
<dbReference type="SUPFAM" id="SSF47616">
    <property type="entry name" value="GST C-terminal domain-like"/>
    <property type="match status" value="1"/>
</dbReference>
<dbReference type="InterPro" id="IPR045073">
    <property type="entry name" value="Omega/Tau-like"/>
</dbReference>
<keyword evidence="7" id="KW-1185">Reference proteome</keyword>
<dbReference type="SFLD" id="SFLDG01152">
    <property type="entry name" value="Main.3:_Omega-_and_Tau-like"/>
    <property type="match status" value="1"/>
</dbReference>
<comment type="catalytic activity">
    <reaction evidence="2 3">
        <text>RX + glutathione = an S-substituted glutathione + a halide anion + H(+)</text>
        <dbReference type="Rhea" id="RHEA:16437"/>
        <dbReference type="ChEBI" id="CHEBI:15378"/>
        <dbReference type="ChEBI" id="CHEBI:16042"/>
        <dbReference type="ChEBI" id="CHEBI:17792"/>
        <dbReference type="ChEBI" id="CHEBI:57925"/>
        <dbReference type="ChEBI" id="CHEBI:90779"/>
        <dbReference type="EC" id="2.5.1.18"/>
    </reaction>
</comment>
<dbReference type="SFLD" id="SFLDS00019">
    <property type="entry name" value="Glutathione_Transferase_(cytos"/>
    <property type="match status" value="1"/>
</dbReference>
<keyword evidence="3" id="KW-0963">Cytoplasm</keyword>
<comment type="subcellular location">
    <subcellularLocation>
        <location evidence="3">Cytoplasm</location>
        <location evidence="3">Cytosol</location>
    </subcellularLocation>
</comment>
<dbReference type="Pfam" id="PF13417">
    <property type="entry name" value="GST_N_3"/>
    <property type="match status" value="1"/>
</dbReference>
<gene>
    <name evidence="6" type="ORF">SEVIR_9G064000v2</name>
</gene>
<dbReference type="InterPro" id="IPR010987">
    <property type="entry name" value="Glutathione-S-Trfase_C-like"/>
</dbReference>
<accession>A0A4U6SS48</accession>
<dbReference type="OMA" id="CGKRLWL"/>
<dbReference type="AlphaFoldDB" id="A0A4U6SS48"/>
<feature type="domain" description="GST N-terminal" evidence="4">
    <location>
        <begin position="11"/>
        <end position="90"/>
    </location>
</feature>
<proteinExistence type="inferred from homology"/>
<dbReference type="GO" id="GO:0004364">
    <property type="term" value="F:glutathione transferase activity"/>
    <property type="evidence" value="ECO:0007669"/>
    <property type="project" value="UniProtKB-UniRule"/>
</dbReference>
<evidence type="ECO:0000256" key="3">
    <source>
        <dbReference type="RuleBase" id="RU369102"/>
    </source>
</evidence>
<dbReference type="PROSITE" id="PS50404">
    <property type="entry name" value="GST_NTER"/>
    <property type="match status" value="1"/>
</dbReference>
<dbReference type="InterPro" id="IPR040079">
    <property type="entry name" value="Glutathione_S-Trfase"/>
</dbReference>